<accession>Q2SIU1</accession>
<gene>
    <name evidence="1" type="ordered locus">HCH_02644</name>
</gene>
<name>Q2SIU1_HAHCH</name>
<sequence length="52" mass="5911">MRMMFAIYRILLVFYPLIRNNLAIGGISVNDNCCGIYALHGFCESEESPIIK</sequence>
<dbReference type="STRING" id="349521.HCH_02644"/>
<keyword evidence="2" id="KW-1185">Reference proteome</keyword>
<dbReference type="AlphaFoldDB" id="Q2SIU1"/>
<evidence type="ECO:0000313" key="2">
    <source>
        <dbReference type="Proteomes" id="UP000000238"/>
    </source>
</evidence>
<dbReference type="HOGENOM" id="CLU_3080464_0_0_6"/>
<reference evidence="1 2" key="1">
    <citation type="journal article" date="2005" name="Nucleic Acids Res.">
        <title>Genomic blueprint of Hahella chejuensis, a marine microbe producing an algicidal agent.</title>
        <authorList>
            <person name="Jeong H."/>
            <person name="Yim J.H."/>
            <person name="Lee C."/>
            <person name="Choi S.-H."/>
            <person name="Park Y.K."/>
            <person name="Yoon S.H."/>
            <person name="Hur C.-G."/>
            <person name="Kang H.-Y."/>
            <person name="Kim D."/>
            <person name="Lee H.H."/>
            <person name="Park K.H."/>
            <person name="Park S.-H."/>
            <person name="Park H.-S."/>
            <person name="Lee H.K."/>
            <person name="Oh T.K."/>
            <person name="Kim J.F."/>
        </authorList>
    </citation>
    <scope>NUCLEOTIDE SEQUENCE [LARGE SCALE GENOMIC DNA]</scope>
    <source>
        <strain evidence="1 2">KCTC 2396</strain>
    </source>
</reference>
<dbReference type="KEGG" id="hch:HCH_02644"/>
<evidence type="ECO:0000313" key="1">
    <source>
        <dbReference type="EMBL" id="ABC29433.1"/>
    </source>
</evidence>
<organism evidence="1 2">
    <name type="scientific">Hahella chejuensis (strain KCTC 2396)</name>
    <dbReference type="NCBI Taxonomy" id="349521"/>
    <lineage>
        <taxon>Bacteria</taxon>
        <taxon>Pseudomonadati</taxon>
        <taxon>Pseudomonadota</taxon>
        <taxon>Gammaproteobacteria</taxon>
        <taxon>Oceanospirillales</taxon>
        <taxon>Hahellaceae</taxon>
        <taxon>Hahella</taxon>
    </lineage>
</organism>
<proteinExistence type="predicted"/>
<dbReference type="EMBL" id="CP000155">
    <property type="protein sequence ID" value="ABC29433.1"/>
    <property type="molecule type" value="Genomic_DNA"/>
</dbReference>
<protein>
    <submittedName>
        <fullName evidence="1">Uncharacterized protein</fullName>
    </submittedName>
</protein>
<dbReference type="Proteomes" id="UP000000238">
    <property type="component" value="Chromosome"/>
</dbReference>